<evidence type="ECO:0000313" key="1">
    <source>
        <dbReference type="EMBL" id="VFK27449.1"/>
    </source>
</evidence>
<evidence type="ECO:0000313" key="2">
    <source>
        <dbReference type="EMBL" id="VFK28617.1"/>
    </source>
</evidence>
<dbReference type="AlphaFoldDB" id="A0A450XDX8"/>
<reference evidence="1" key="1">
    <citation type="submission" date="2019-02" db="EMBL/GenBank/DDBJ databases">
        <authorList>
            <person name="Gruber-Vodicka R. H."/>
            <person name="Seah K. B. B."/>
        </authorList>
    </citation>
    <scope>NUCLEOTIDE SEQUENCE</scope>
    <source>
        <strain evidence="2">BECK_BZ197</strain>
        <strain evidence="3">BECK_BZ198</strain>
        <strain evidence="1">BECK_BZ199</strain>
    </source>
</reference>
<evidence type="ECO:0000313" key="3">
    <source>
        <dbReference type="EMBL" id="VFK74315.1"/>
    </source>
</evidence>
<organism evidence="1">
    <name type="scientific">Candidatus Kentrum sp. MB</name>
    <dbReference type="NCBI Taxonomy" id="2138164"/>
    <lineage>
        <taxon>Bacteria</taxon>
        <taxon>Pseudomonadati</taxon>
        <taxon>Pseudomonadota</taxon>
        <taxon>Gammaproteobacteria</taxon>
        <taxon>Candidatus Kentrum</taxon>
    </lineage>
</organism>
<sequence length="36" mass="3891">MANGKDYRIAPDKVERIGLAGLSLRPLIHASISKAQ</sequence>
<dbReference type="EMBL" id="CAADFO010000039">
    <property type="protein sequence ID" value="VFK28617.1"/>
    <property type="molecule type" value="Genomic_DNA"/>
</dbReference>
<dbReference type="EMBL" id="CAADFQ010000003">
    <property type="protein sequence ID" value="VFK27449.1"/>
    <property type="molecule type" value="Genomic_DNA"/>
</dbReference>
<name>A0A450XDX8_9GAMM</name>
<proteinExistence type="predicted"/>
<gene>
    <name evidence="2" type="ORF">BECKMB1821G_GA0114241_103924</name>
    <name evidence="3" type="ORF">BECKMB1821H_GA0114242_100343</name>
    <name evidence="1" type="ORF">BECKMB1821I_GA0114274_100343</name>
</gene>
<dbReference type="EMBL" id="CAADGH010000003">
    <property type="protein sequence ID" value="VFK74315.1"/>
    <property type="molecule type" value="Genomic_DNA"/>
</dbReference>
<protein>
    <submittedName>
        <fullName evidence="1">Uncharacterized protein</fullName>
    </submittedName>
</protein>
<accession>A0A450XDX8</accession>